<comment type="caution">
    <text evidence="2">The sequence shown here is derived from an EMBL/GenBank/DDBJ whole genome shotgun (WGS) entry which is preliminary data.</text>
</comment>
<evidence type="ECO:0000313" key="2">
    <source>
        <dbReference type="EMBL" id="MDP9870427.1"/>
    </source>
</evidence>
<organism evidence="2 3">
    <name type="scientific">Streptosporangium brasiliense</name>
    <dbReference type="NCBI Taxonomy" id="47480"/>
    <lineage>
        <taxon>Bacteria</taxon>
        <taxon>Bacillati</taxon>
        <taxon>Actinomycetota</taxon>
        <taxon>Actinomycetes</taxon>
        <taxon>Streptosporangiales</taxon>
        <taxon>Streptosporangiaceae</taxon>
        <taxon>Streptosporangium</taxon>
    </lineage>
</organism>
<feature type="transmembrane region" description="Helical" evidence="1">
    <location>
        <begin position="15"/>
        <end position="38"/>
    </location>
</feature>
<evidence type="ECO:0000256" key="1">
    <source>
        <dbReference type="SAM" id="Phobius"/>
    </source>
</evidence>
<proteinExistence type="predicted"/>
<protein>
    <submittedName>
        <fullName evidence="2">LPXTG-motif cell wall-anchored protein</fullName>
    </submittedName>
</protein>
<dbReference type="Proteomes" id="UP001230426">
    <property type="component" value="Unassembled WGS sequence"/>
</dbReference>
<keyword evidence="1" id="KW-1133">Transmembrane helix</keyword>
<sequence length="39" mass="4006">MAAHRRPATGAEKGLLLIFIGLTMLAAGLLVIALNGLFA</sequence>
<dbReference type="NCBIfam" id="TIGR01167">
    <property type="entry name" value="LPXTG_anchor"/>
    <property type="match status" value="1"/>
</dbReference>
<gene>
    <name evidence="2" type="ORF">J2S55_009765</name>
</gene>
<reference evidence="2 3" key="1">
    <citation type="submission" date="2023-07" db="EMBL/GenBank/DDBJ databases">
        <title>Sequencing the genomes of 1000 actinobacteria strains.</title>
        <authorList>
            <person name="Klenk H.-P."/>
        </authorList>
    </citation>
    <scope>NUCLEOTIDE SEQUENCE [LARGE SCALE GENOMIC DNA]</scope>
    <source>
        <strain evidence="2 3">DSM 44109</strain>
    </source>
</reference>
<evidence type="ECO:0000313" key="3">
    <source>
        <dbReference type="Proteomes" id="UP001230426"/>
    </source>
</evidence>
<keyword evidence="3" id="KW-1185">Reference proteome</keyword>
<dbReference type="EMBL" id="JAUSRB010000004">
    <property type="protein sequence ID" value="MDP9870427.1"/>
    <property type="molecule type" value="Genomic_DNA"/>
</dbReference>
<name>A0ABT9RNK3_9ACTN</name>
<keyword evidence="1" id="KW-0472">Membrane</keyword>
<keyword evidence="1" id="KW-0812">Transmembrane</keyword>
<accession>A0ABT9RNK3</accession>